<evidence type="ECO:0000256" key="1">
    <source>
        <dbReference type="ARBA" id="ARBA00004123"/>
    </source>
</evidence>
<dbReference type="Proteomes" id="UP000001307">
    <property type="component" value="Unassembled WGS sequence"/>
</dbReference>
<dbReference type="Pfam" id="PF00096">
    <property type="entry name" value="zf-C2H2"/>
    <property type="match status" value="3"/>
</dbReference>
<name>E4XXZ3_OIKDI</name>
<evidence type="ECO:0000256" key="2">
    <source>
        <dbReference type="ARBA" id="ARBA00022723"/>
    </source>
</evidence>
<dbReference type="SMART" id="SM00355">
    <property type="entry name" value="ZnF_C2H2"/>
    <property type="match status" value="3"/>
</dbReference>
<evidence type="ECO:0000256" key="3">
    <source>
        <dbReference type="ARBA" id="ARBA00022737"/>
    </source>
</evidence>
<feature type="domain" description="C2H2-type" evidence="8">
    <location>
        <begin position="126"/>
        <end position="155"/>
    </location>
</feature>
<dbReference type="PANTHER" id="PTHR23235:SF120">
    <property type="entry name" value="KRUPPEL-LIKE FACTOR 15"/>
    <property type="match status" value="1"/>
</dbReference>
<dbReference type="EMBL" id="FN653302">
    <property type="protein sequence ID" value="CBY14521.1"/>
    <property type="molecule type" value="Genomic_DNA"/>
</dbReference>
<keyword evidence="2" id="KW-0479">Metal-binding</keyword>
<protein>
    <recommendedName>
        <fullName evidence="8">C2H2-type domain-containing protein</fullName>
    </recommendedName>
</protein>
<comment type="subcellular location">
    <subcellularLocation>
        <location evidence="1">Nucleus</location>
    </subcellularLocation>
</comment>
<dbReference type="PANTHER" id="PTHR23235">
    <property type="entry name" value="KRUEPPEL-LIKE TRANSCRIPTION FACTOR"/>
    <property type="match status" value="1"/>
</dbReference>
<dbReference type="Gene3D" id="3.30.160.60">
    <property type="entry name" value="Classic Zinc Finger"/>
    <property type="match status" value="3"/>
</dbReference>
<dbReference type="OrthoDB" id="6365676at2759"/>
<feature type="domain" description="C2H2-type" evidence="8">
    <location>
        <begin position="156"/>
        <end position="183"/>
    </location>
</feature>
<keyword evidence="3" id="KW-0677">Repeat</keyword>
<reference evidence="9" key="1">
    <citation type="journal article" date="2010" name="Science">
        <title>Plasticity of animal genome architecture unmasked by rapid evolution of a pelagic tunicate.</title>
        <authorList>
            <person name="Denoeud F."/>
            <person name="Henriet S."/>
            <person name="Mungpakdee S."/>
            <person name="Aury J.M."/>
            <person name="Da Silva C."/>
            <person name="Brinkmann H."/>
            <person name="Mikhaleva J."/>
            <person name="Olsen L.C."/>
            <person name="Jubin C."/>
            <person name="Canestro C."/>
            <person name="Bouquet J.M."/>
            <person name="Danks G."/>
            <person name="Poulain J."/>
            <person name="Campsteijn C."/>
            <person name="Adamski M."/>
            <person name="Cross I."/>
            <person name="Yadetie F."/>
            <person name="Muffato M."/>
            <person name="Louis A."/>
            <person name="Butcher S."/>
            <person name="Tsagkogeorga G."/>
            <person name="Konrad A."/>
            <person name="Singh S."/>
            <person name="Jensen M.F."/>
            <person name="Cong E.H."/>
            <person name="Eikeseth-Otteraa H."/>
            <person name="Noel B."/>
            <person name="Anthouard V."/>
            <person name="Porcel B.M."/>
            <person name="Kachouri-Lafond R."/>
            <person name="Nishino A."/>
            <person name="Ugolini M."/>
            <person name="Chourrout P."/>
            <person name="Nishida H."/>
            <person name="Aasland R."/>
            <person name="Huzurbazar S."/>
            <person name="Westhof E."/>
            <person name="Delsuc F."/>
            <person name="Lehrach H."/>
            <person name="Reinhardt R."/>
            <person name="Weissenbach J."/>
            <person name="Roy S.W."/>
            <person name="Artiguenave F."/>
            <person name="Postlethwait J.H."/>
            <person name="Manak J.R."/>
            <person name="Thompson E.M."/>
            <person name="Jaillon O."/>
            <person name="Du Pasquier L."/>
            <person name="Boudinot P."/>
            <person name="Liberles D.A."/>
            <person name="Volff J.N."/>
            <person name="Philippe H."/>
            <person name="Lenhard B."/>
            <person name="Roest Crollius H."/>
            <person name="Wincker P."/>
            <person name="Chourrout D."/>
        </authorList>
    </citation>
    <scope>NUCLEOTIDE SEQUENCE [LARGE SCALE GENOMIC DNA]</scope>
</reference>
<organism evidence="9">
    <name type="scientific">Oikopleura dioica</name>
    <name type="common">Tunicate</name>
    <dbReference type="NCBI Taxonomy" id="34765"/>
    <lineage>
        <taxon>Eukaryota</taxon>
        <taxon>Metazoa</taxon>
        <taxon>Chordata</taxon>
        <taxon>Tunicata</taxon>
        <taxon>Appendicularia</taxon>
        <taxon>Copelata</taxon>
        <taxon>Oikopleuridae</taxon>
        <taxon>Oikopleura</taxon>
    </lineage>
</organism>
<dbReference type="PROSITE" id="PS00028">
    <property type="entry name" value="ZINC_FINGER_C2H2_1"/>
    <property type="match status" value="3"/>
</dbReference>
<dbReference type="FunFam" id="3.30.160.60:FF:000072">
    <property type="entry name" value="zinc finger protein 143 isoform X1"/>
    <property type="match status" value="1"/>
</dbReference>
<dbReference type="FunFam" id="3.30.160.60:FF:000018">
    <property type="entry name" value="Krueppel-like factor 15"/>
    <property type="match status" value="1"/>
</dbReference>
<dbReference type="InterPro" id="IPR013087">
    <property type="entry name" value="Znf_C2H2_type"/>
</dbReference>
<evidence type="ECO:0000256" key="6">
    <source>
        <dbReference type="ARBA" id="ARBA00023242"/>
    </source>
</evidence>
<dbReference type="GO" id="GO:0005634">
    <property type="term" value="C:nucleus"/>
    <property type="evidence" value="ECO:0007669"/>
    <property type="project" value="UniProtKB-SubCell"/>
</dbReference>
<accession>E4XXZ3</accession>
<dbReference type="InParanoid" id="E4XXZ3"/>
<gene>
    <name evidence="9" type="ORF">GSOID_T00007551001</name>
</gene>
<sequence length="213" mass="24137">MLIDNRLEAARGLLFLREASPMNSSGSLCSSSGMTDNEIEDNEESAYLQPIRTSVIRCGPLYRPEVAEMSSEVHSEALGSCETDEMPALSRSLRPHQCTEPGCGKSYKKKSHLTAHLRTHSGERPYHCTWEDCGKSFARSDELSRHRKVHTGEKPFQCPVCLRRFMRSDHLTKHARRHIHSLPKYLPSWHHVMAQLQDMARRRAQASGKATPS</sequence>
<evidence type="ECO:0000313" key="9">
    <source>
        <dbReference type="EMBL" id="CBY14521.1"/>
    </source>
</evidence>
<evidence type="ECO:0000256" key="4">
    <source>
        <dbReference type="ARBA" id="ARBA00022771"/>
    </source>
</evidence>
<dbReference type="GO" id="GO:0008270">
    <property type="term" value="F:zinc ion binding"/>
    <property type="evidence" value="ECO:0007669"/>
    <property type="project" value="UniProtKB-KW"/>
</dbReference>
<evidence type="ECO:0000259" key="8">
    <source>
        <dbReference type="PROSITE" id="PS50157"/>
    </source>
</evidence>
<dbReference type="AlphaFoldDB" id="E4XXZ3"/>
<dbReference type="SUPFAM" id="SSF57667">
    <property type="entry name" value="beta-beta-alpha zinc fingers"/>
    <property type="match status" value="1"/>
</dbReference>
<dbReference type="FunFam" id="3.30.160.60:FF:000926">
    <property type="entry name" value="Kruppel like factor 13"/>
    <property type="match status" value="1"/>
</dbReference>
<feature type="domain" description="C2H2-type" evidence="8">
    <location>
        <begin position="96"/>
        <end position="125"/>
    </location>
</feature>
<keyword evidence="10" id="KW-1185">Reference proteome</keyword>
<dbReference type="GO" id="GO:0000981">
    <property type="term" value="F:DNA-binding transcription factor activity, RNA polymerase II-specific"/>
    <property type="evidence" value="ECO:0007669"/>
    <property type="project" value="TreeGrafter"/>
</dbReference>
<proteinExistence type="predicted"/>
<dbReference type="InterPro" id="IPR036236">
    <property type="entry name" value="Znf_C2H2_sf"/>
</dbReference>
<keyword evidence="4 7" id="KW-0863">Zinc-finger</keyword>
<evidence type="ECO:0000313" key="10">
    <source>
        <dbReference type="Proteomes" id="UP000001307"/>
    </source>
</evidence>
<evidence type="ECO:0000256" key="7">
    <source>
        <dbReference type="PROSITE-ProRule" id="PRU00042"/>
    </source>
</evidence>
<keyword evidence="5" id="KW-0862">Zinc</keyword>
<keyword evidence="6" id="KW-0539">Nucleus</keyword>
<evidence type="ECO:0000256" key="5">
    <source>
        <dbReference type="ARBA" id="ARBA00022833"/>
    </source>
</evidence>
<dbReference type="GO" id="GO:0000978">
    <property type="term" value="F:RNA polymerase II cis-regulatory region sequence-specific DNA binding"/>
    <property type="evidence" value="ECO:0007669"/>
    <property type="project" value="TreeGrafter"/>
</dbReference>
<dbReference type="PROSITE" id="PS50157">
    <property type="entry name" value="ZINC_FINGER_C2H2_2"/>
    <property type="match status" value="3"/>
</dbReference>